<dbReference type="PROSITE" id="PS00197">
    <property type="entry name" value="2FE2S_FER_1"/>
    <property type="match status" value="1"/>
</dbReference>
<evidence type="ECO:0000256" key="3">
    <source>
        <dbReference type="ARBA" id="ARBA00023002"/>
    </source>
</evidence>
<reference evidence="6 7" key="1">
    <citation type="journal article" date="2013" name="Genome Announc.">
        <title>Draft Genome Sequence of an Alphaproteobacterium, Caenispirillum salinarum AK4(T), Isolated from a Solar Saltern.</title>
        <authorList>
            <person name="Khatri I."/>
            <person name="Singh A."/>
            <person name="Korpole S."/>
            <person name="Pinnaka A.K."/>
            <person name="Subramanian S."/>
        </authorList>
    </citation>
    <scope>NUCLEOTIDE SEQUENCE [LARGE SCALE GENOMIC DNA]</scope>
    <source>
        <strain evidence="6 7">AK4</strain>
    </source>
</reference>
<dbReference type="PROSITE" id="PS51085">
    <property type="entry name" value="2FE2S_FER_2"/>
    <property type="match status" value="1"/>
</dbReference>
<dbReference type="Proteomes" id="UP000009881">
    <property type="component" value="Unassembled WGS sequence"/>
</dbReference>
<dbReference type="InterPro" id="IPR046867">
    <property type="entry name" value="AldOxase/xan_DH_MoCoBD2"/>
</dbReference>
<dbReference type="InterPro" id="IPR036884">
    <property type="entry name" value="2Fe-2S-bd_dom_sf"/>
</dbReference>
<keyword evidence="3" id="KW-0560">Oxidoreductase</keyword>
<comment type="caution">
    <text evidence="6">The sequence shown here is derived from an EMBL/GenBank/DDBJ whole genome shotgun (WGS) entry which is preliminary data.</text>
</comment>
<dbReference type="InterPro" id="IPR016208">
    <property type="entry name" value="Ald_Oxase/xanthine_DH-like"/>
</dbReference>
<dbReference type="Pfam" id="PF02738">
    <property type="entry name" value="MoCoBD_1"/>
    <property type="match status" value="1"/>
</dbReference>
<dbReference type="PATRIC" id="fig|1238182.3.peg.2740"/>
<evidence type="ECO:0000313" key="6">
    <source>
        <dbReference type="EMBL" id="EKV29218.1"/>
    </source>
</evidence>
<dbReference type="Pfam" id="PF20256">
    <property type="entry name" value="MoCoBD_2"/>
    <property type="match status" value="1"/>
</dbReference>
<gene>
    <name evidence="6" type="ORF">C882_0525</name>
</gene>
<dbReference type="EMBL" id="ANHY01000013">
    <property type="protein sequence ID" value="EKV29218.1"/>
    <property type="molecule type" value="Genomic_DNA"/>
</dbReference>
<dbReference type="SUPFAM" id="SSF54665">
    <property type="entry name" value="CO dehydrogenase molybdoprotein N-domain-like"/>
    <property type="match status" value="1"/>
</dbReference>
<dbReference type="GO" id="GO:0051537">
    <property type="term" value="F:2 iron, 2 sulfur cluster binding"/>
    <property type="evidence" value="ECO:0007669"/>
    <property type="project" value="InterPro"/>
</dbReference>
<dbReference type="Pfam" id="PF00111">
    <property type="entry name" value="Fer2"/>
    <property type="match status" value="1"/>
</dbReference>
<dbReference type="STRING" id="1238182.C882_0525"/>
<evidence type="ECO:0000259" key="5">
    <source>
        <dbReference type="PROSITE" id="PS51085"/>
    </source>
</evidence>
<protein>
    <submittedName>
        <fullName evidence="6">Putative hypoxanthine oxidase XdhD</fullName>
    </submittedName>
</protein>
<evidence type="ECO:0000256" key="1">
    <source>
        <dbReference type="ARBA" id="ARBA00006849"/>
    </source>
</evidence>
<keyword evidence="4" id="KW-0408">Iron</keyword>
<dbReference type="SMART" id="SM01008">
    <property type="entry name" value="Ald_Xan_dh_C"/>
    <property type="match status" value="1"/>
</dbReference>
<comment type="similarity">
    <text evidence="1">Belongs to the xanthine dehydrogenase family.</text>
</comment>
<name>K9HFL7_9PROT</name>
<evidence type="ECO:0000256" key="4">
    <source>
        <dbReference type="ARBA" id="ARBA00023004"/>
    </source>
</evidence>
<evidence type="ECO:0000256" key="2">
    <source>
        <dbReference type="ARBA" id="ARBA00022723"/>
    </source>
</evidence>
<feature type="domain" description="2Fe-2S ferredoxin-type" evidence="5">
    <location>
        <begin position="8"/>
        <end position="84"/>
    </location>
</feature>
<dbReference type="AlphaFoldDB" id="K9HFL7"/>
<dbReference type="eggNOG" id="COG2080">
    <property type="taxonomic scope" value="Bacteria"/>
</dbReference>
<dbReference type="InterPro" id="IPR006058">
    <property type="entry name" value="2Fe2S_fd_BS"/>
</dbReference>
<dbReference type="InterPro" id="IPR001041">
    <property type="entry name" value="2Fe-2S_ferredoxin-type"/>
</dbReference>
<dbReference type="PANTHER" id="PTHR11908:SF157">
    <property type="entry name" value="XANTHINE DEHYDROGENASE SUBUNIT D-RELATED"/>
    <property type="match status" value="1"/>
</dbReference>
<dbReference type="Gene3D" id="3.10.20.30">
    <property type="match status" value="1"/>
</dbReference>
<dbReference type="InterPro" id="IPR012675">
    <property type="entry name" value="Beta-grasp_dom_sf"/>
</dbReference>
<dbReference type="SUPFAM" id="SSF47741">
    <property type="entry name" value="CO dehydrogenase ISP C-domain like"/>
    <property type="match status" value="1"/>
</dbReference>
<dbReference type="Pfam" id="PF01799">
    <property type="entry name" value="Fer2_2"/>
    <property type="match status" value="1"/>
</dbReference>
<dbReference type="InterPro" id="IPR037165">
    <property type="entry name" value="AldOxase/xan_DH_Mopterin-bd_sf"/>
</dbReference>
<keyword evidence="2" id="KW-0479">Metal-binding</keyword>
<dbReference type="GO" id="GO:0016491">
    <property type="term" value="F:oxidoreductase activity"/>
    <property type="evidence" value="ECO:0007669"/>
    <property type="project" value="UniProtKB-KW"/>
</dbReference>
<dbReference type="SUPFAM" id="SSF56003">
    <property type="entry name" value="Molybdenum cofactor-binding domain"/>
    <property type="match status" value="1"/>
</dbReference>
<dbReference type="OrthoDB" id="8428274at2"/>
<dbReference type="PANTHER" id="PTHR11908">
    <property type="entry name" value="XANTHINE DEHYDROGENASE"/>
    <property type="match status" value="1"/>
</dbReference>
<dbReference type="SUPFAM" id="SSF54292">
    <property type="entry name" value="2Fe-2S ferredoxin-like"/>
    <property type="match status" value="1"/>
</dbReference>
<dbReference type="InterPro" id="IPR036856">
    <property type="entry name" value="Ald_Oxase/Xan_DH_a/b_sf"/>
</dbReference>
<dbReference type="RefSeq" id="WP_009541183.1">
    <property type="nucleotide sequence ID" value="NZ_ANHY01000013.1"/>
</dbReference>
<dbReference type="InterPro" id="IPR000674">
    <property type="entry name" value="Ald_Oxase/Xan_DH_a/b"/>
</dbReference>
<dbReference type="InterPro" id="IPR002888">
    <property type="entry name" value="2Fe-2S-bd"/>
</dbReference>
<accession>K9HFL7</accession>
<dbReference type="InterPro" id="IPR036010">
    <property type="entry name" value="2Fe-2S_ferredoxin-like_sf"/>
</dbReference>
<dbReference type="InterPro" id="IPR008274">
    <property type="entry name" value="AldOxase/xan_DH_MoCoBD1"/>
</dbReference>
<dbReference type="Gene3D" id="3.90.1170.50">
    <property type="entry name" value="Aldehyde oxidase/xanthine dehydrogenase, a/b hammerhead"/>
    <property type="match status" value="1"/>
</dbReference>
<dbReference type="Gene3D" id="3.30.365.10">
    <property type="entry name" value="Aldehyde oxidase/xanthine dehydrogenase, molybdopterin binding domain"/>
    <property type="match status" value="4"/>
</dbReference>
<dbReference type="Pfam" id="PF01315">
    <property type="entry name" value="Ald_Xan_dh_C"/>
    <property type="match status" value="1"/>
</dbReference>
<dbReference type="GO" id="GO:0005506">
    <property type="term" value="F:iron ion binding"/>
    <property type="evidence" value="ECO:0007669"/>
    <property type="project" value="InterPro"/>
</dbReference>
<sequence>MTFDSPAVTVAFTLNGRPARVVTQPLRRLTQVLREDLGLRGTKVGCDAGDCGACTVLLDGEPVCACMVHAGRLDGATVETVEGLARDGVPDALQSAFLRLGAAQCGICTPGMLMSASALLRRNARPTEAEVKDALGGVLCRCTGYSKIVQAVMAAGGALPEAARAEAGQAVGARLDRVDGLPKVLGTDLFGDDFPPADALTVRVVRSPHHHCAVKLGDVESWRRAHPGVEAVLTADDIPGRNCFGVIPPLADQPVFARTRCRFKGEAVAAIVGPAAVVEALDLSDFPVTWTEKPALLTPEAALAEGAEAVHPERPGNVLVRGLVRRGEPETALAADDVVTVSGTYSTGFIEHAYIEPEAGWARRIGDRLEIAACTQAPYMDRDDTAAIMGLAPEAVRILPTSVGGGFGSKLDLSVQPYLALAAWVTGKPARMAYTRPESMATTTKRHPARITATVVATRDGKLAGMTFHGTFNTGAYASWGPTVANRVPVHASGPYLHPAYECRSVAVHTHCAPAGAFRGFGVPQSAVAQETLFDELADAVGLDPLEFRLRNALTNGQPTVTGQVFAQGVGIRACFEALRPAWEKARAAADAFNAASDGRTRRGVGVAGMWYGCGNTSLPNPSTIRVGLKADGTLVLHQGAVDIGQGSNTVITQICADALGLPVERFTLVGADTDATPDAGKTSASRQTFVTGKAAFLAGRALRAAILQRLNARDDSRLDLDGTCLRAGDRELDLTTLEADANGFVLKAEETFDPPTAPLDENGQGEPYAAFGWGAHVAEVEVDTELGRVFVRKLTCAHDVGRAVNPTLIEGQVEGGSAQGLGLALMEEFIPGRTENLHDYLIPTVGDMPEVETILVEDPDAHGPYGAKGIGEQVLIPTAPAILNAIRHATGVLIRDLPATPDRVRAAIKGRG</sequence>
<keyword evidence="7" id="KW-1185">Reference proteome</keyword>
<dbReference type="CDD" id="cd00207">
    <property type="entry name" value="fer2"/>
    <property type="match status" value="1"/>
</dbReference>
<proteinExistence type="inferred from homology"/>
<organism evidence="6 7">
    <name type="scientific">Caenispirillum salinarum AK4</name>
    <dbReference type="NCBI Taxonomy" id="1238182"/>
    <lineage>
        <taxon>Bacteria</taxon>
        <taxon>Pseudomonadati</taxon>
        <taxon>Pseudomonadota</taxon>
        <taxon>Alphaproteobacteria</taxon>
        <taxon>Rhodospirillales</taxon>
        <taxon>Novispirillaceae</taxon>
        <taxon>Caenispirillum</taxon>
    </lineage>
</organism>
<evidence type="ECO:0000313" key="7">
    <source>
        <dbReference type="Proteomes" id="UP000009881"/>
    </source>
</evidence>
<dbReference type="eggNOG" id="COG1529">
    <property type="taxonomic scope" value="Bacteria"/>
</dbReference>
<dbReference type="Gene3D" id="1.10.150.120">
    <property type="entry name" value="[2Fe-2S]-binding domain"/>
    <property type="match status" value="1"/>
</dbReference>